<dbReference type="Pfam" id="PF26113">
    <property type="entry name" value="GH16_XgeA"/>
    <property type="match status" value="1"/>
</dbReference>
<feature type="compositionally biased region" description="Low complexity" evidence="1">
    <location>
        <begin position="27"/>
        <end position="74"/>
    </location>
</feature>
<name>A0ABR2UII7_9PEZI</name>
<evidence type="ECO:0000256" key="1">
    <source>
        <dbReference type="SAM" id="MobiDB-lite"/>
    </source>
</evidence>
<organism evidence="3 4">
    <name type="scientific">Seiridium unicorne</name>
    <dbReference type="NCBI Taxonomy" id="138068"/>
    <lineage>
        <taxon>Eukaryota</taxon>
        <taxon>Fungi</taxon>
        <taxon>Dikarya</taxon>
        <taxon>Ascomycota</taxon>
        <taxon>Pezizomycotina</taxon>
        <taxon>Sordariomycetes</taxon>
        <taxon>Xylariomycetidae</taxon>
        <taxon>Amphisphaeriales</taxon>
        <taxon>Sporocadaceae</taxon>
        <taxon>Seiridium</taxon>
    </lineage>
</organism>
<feature type="domain" description="GH16" evidence="2">
    <location>
        <begin position="85"/>
        <end position="345"/>
    </location>
</feature>
<dbReference type="InterPro" id="IPR013320">
    <property type="entry name" value="ConA-like_dom_sf"/>
</dbReference>
<feature type="region of interest" description="Disordered" evidence="1">
    <location>
        <begin position="24"/>
        <end position="98"/>
    </location>
</feature>
<dbReference type="PANTHER" id="PTHR10963:SF53">
    <property type="entry name" value="GH16 DOMAIN-CONTAINING PROTEIN"/>
    <property type="match status" value="1"/>
</dbReference>
<dbReference type="CDD" id="cd08023">
    <property type="entry name" value="GH16_laminarinase_like"/>
    <property type="match status" value="1"/>
</dbReference>
<gene>
    <name evidence="3" type="ORF">SUNI508_02375</name>
</gene>
<feature type="region of interest" description="Disordered" evidence="1">
    <location>
        <begin position="114"/>
        <end position="133"/>
    </location>
</feature>
<comment type="caution">
    <text evidence="3">The sequence shown here is derived from an EMBL/GenBank/DDBJ whole genome shotgun (WGS) entry which is preliminary data.</text>
</comment>
<keyword evidence="4" id="KW-1185">Reference proteome</keyword>
<feature type="compositionally biased region" description="Low complexity" evidence="1">
    <location>
        <begin position="85"/>
        <end position="98"/>
    </location>
</feature>
<evidence type="ECO:0000313" key="3">
    <source>
        <dbReference type="EMBL" id="KAK9414276.1"/>
    </source>
</evidence>
<dbReference type="InterPro" id="IPR000757">
    <property type="entry name" value="Beta-glucanase-like"/>
</dbReference>
<dbReference type="SUPFAM" id="SSF49899">
    <property type="entry name" value="Concanavalin A-like lectins/glucanases"/>
    <property type="match status" value="1"/>
</dbReference>
<dbReference type="PROSITE" id="PS51762">
    <property type="entry name" value="GH16_2"/>
    <property type="match status" value="1"/>
</dbReference>
<dbReference type="InterPro" id="IPR050546">
    <property type="entry name" value="Glycosyl_Hydrlase_16"/>
</dbReference>
<dbReference type="PANTHER" id="PTHR10963">
    <property type="entry name" value="GLYCOSYL HYDROLASE-RELATED"/>
    <property type="match status" value="1"/>
</dbReference>
<accession>A0ABR2UII7</accession>
<dbReference type="Proteomes" id="UP001408356">
    <property type="component" value="Unassembled WGS sequence"/>
</dbReference>
<dbReference type="Gene3D" id="2.60.120.200">
    <property type="match status" value="1"/>
</dbReference>
<reference evidence="3 4" key="1">
    <citation type="journal article" date="2024" name="J. Plant Pathol.">
        <title>Sequence and assembly of the genome of Seiridium unicorne, isolate CBS 538.82, causal agent of cypress canker disease.</title>
        <authorList>
            <person name="Scali E."/>
            <person name="Rocca G.D."/>
            <person name="Danti R."/>
            <person name="Garbelotto M."/>
            <person name="Barberini S."/>
            <person name="Baroncelli R."/>
            <person name="Emiliani G."/>
        </authorList>
    </citation>
    <scope>NUCLEOTIDE SEQUENCE [LARGE SCALE GENOMIC DNA]</scope>
    <source>
        <strain evidence="3 4">BM-138-508</strain>
    </source>
</reference>
<proteinExistence type="predicted"/>
<evidence type="ECO:0000313" key="4">
    <source>
        <dbReference type="Proteomes" id="UP001408356"/>
    </source>
</evidence>
<protein>
    <recommendedName>
        <fullName evidence="2">GH16 domain-containing protein</fullName>
    </recommendedName>
</protein>
<evidence type="ECO:0000259" key="2">
    <source>
        <dbReference type="PROSITE" id="PS51762"/>
    </source>
</evidence>
<dbReference type="EMBL" id="JARVKF010000429">
    <property type="protein sequence ID" value="KAK9414276.1"/>
    <property type="molecule type" value="Genomic_DNA"/>
</dbReference>
<sequence length="366" mass="41287">MSFRNHFNQLKAKAEELNRKHNLIPIGQNNSQGSAQQAQQNYYPGQQQQPYQPQWQPQGQSQGQPQPNYYNRPAAAPPIPMHSHPSYSGAPPAQQQQSPQVYWRMNTGAPVSQDFEQKQGHGEPYGWGNNELENYTSHPENSFYTPDGKLILRAIARPGHPDPESRFTSARLVTRQTLGRPRGCLTAWLTLPSAEGIWPAFWMLPREPFTWPHEGEVDIAESWNGEVDNHSCLHWGFFTPEDAQKHLVRTTPVPDKAHRAVRFDFVWNCEGVPTRQDGKSAGGGRLMWYIDGRPVMKNLMPAGTRPIQDWCVLLNIAMGGNVCQGKQPRDGQYDMLVHGLQMSDELEGGSARFDGEWHSCPDGAVM</sequence>